<sequence length="77" mass="8887">MISTARADYRSDLASSLVVNFHDILLLFVKAVRAGRKINFLSFFYIKLVKLIISQEILNFDFLCGNLLNEILIMFND</sequence>
<evidence type="ECO:0000313" key="1">
    <source>
        <dbReference type="EMBL" id="QDR71930.1"/>
    </source>
</evidence>
<dbReference type="Proteomes" id="UP000316394">
    <property type="component" value="Chromosome"/>
</dbReference>
<accession>A0A4S2DRF3</accession>
<dbReference type="AlphaFoldDB" id="A0A4S2DRF3"/>
<dbReference type="EMBL" id="CP041676">
    <property type="protein sequence ID" value="QDR71930.1"/>
    <property type="molecule type" value="Genomic_DNA"/>
</dbReference>
<name>A0A4S2DRF3_LIMRT</name>
<reference evidence="1 2" key="1">
    <citation type="submission" date="2019-07" db="EMBL/GenBank/DDBJ databases">
        <title>Gastrointestinal microbiota of Peromyscus leucopus, the white-footed mouse.</title>
        <authorList>
            <person name="Milovic A."/>
            <person name="Bassam K."/>
            <person name="Barbour A.G."/>
        </authorList>
    </citation>
    <scope>NUCLEOTIDE SEQUENCE [LARGE SCALE GENOMIC DNA]</scope>
    <source>
        <strain evidence="1 2">LL7</strain>
    </source>
</reference>
<organism evidence="1 2">
    <name type="scientific">Limosilactobacillus reuteri</name>
    <name type="common">Lactobacillus reuteri</name>
    <dbReference type="NCBI Taxonomy" id="1598"/>
    <lineage>
        <taxon>Bacteria</taxon>
        <taxon>Bacillati</taxon>
        <taxon>Bacillota</taxon>
        <taxon>Bacilli</taxon>
        <taxon>Lactobacillales</taxon>
        <taxon>Lactobacillaceae</taxon>
        <taxon>Limosilactobacillus</taxon>
    </lineage>
</organism>
<proteinExistence type="predicted"/>
<evidence type="ECO:0000313" key="2">
    <source>
        <dbReference type="Proteomes" id="UP000316394"/>
    </source>
</evidence>
<protein>
    <submittedName>
        <fullName evidence="1">Uncharacterized protein</fullName>
    </submittedName>
</protein>
<gene>
    <name evidence="1" type="ORF">FOD75_01825</name>
</gene>